<evidence type="ECO:0000259" key="2">
    <source>
        <dbReference type="Pfam" id="PF12158"/>
    </source>
</evidence>
<keyword evidence="1" id="KW-0812">Transmembrane</keyword>
<dbReference type="Proteomes" id="UP000442707">
    <property type="component" value="Unassembled WGS sequence"/>
</dbReference>
<gene>
    <name evidence="3" type="ORF">F7R91_16250</name>
</gene>
<dbReference type="InterPro" id="IPR021994">
    <property type="entry name" value="DUF3592"/>
</dbReference>
<proteinExistence type="predicted"/>
<evidence type="ECO:0000256" key="1">
    <source>
        <dbReference type="SAM" id="Phobius"/>
    </source>
</evidence>
<dbReference type="EMBL" id="VZRB01000009">
    <property type="protein sequence ID" value="KAB1146458.1"/>
    <property type="molecule type" value="Genomic_DNA"/>
</dbReference>
<keyword evidence="1" id="KW-0472">Membrane</keyword>
<organism evidence="3 4">
    <name type="scientific">Streptomyces luteolifulvus</name>
    <dbReference type="NCBI Taxonomy" id="2615112"/>
    <lineage>
        <taxon>Bacteria</taxon>
        <taxon>Bacillati</taxon>
        <taxon>Actinomycetota</taxon>
        <taxon>Actinomycetes</taxon>
        <taxon>Kitasatosporales</taxon>
        <taxon>Streptomycetaceae</taxon>
        <taxon>Streptomyces</taxon>
    </lineage>
</organism>
<evidence type="ECO:0000313" key="3">
    <source>
        <dbReference type="EMBL" id="KAB1146458.1"/>
    </source>
</evidence>
<dbReference type="Pfam" id="PF12158">
    <property type="entry name" value="DUF3592"/>
    <property type="match status" value="1"/>
</dbReference>
<keyword evidence="1" id="KW-1133">Transmembrane helix</keyword>
<protein>
    <submittedName>
        <fullName evidence="3">DUF3592 domain-containing protein</fullName>
    </submittedName>
</protein>
<dbReference type="AlphaFoldDB" id="A0A6H9V2P2"/>
<accession>A0A6H9V2P2</accession>
<feature type="domain" description="DUF3592" evidence="2">
    <location>
        <begin position="40"/>
        <end position="110"/>
    </location>
</feature>
<keyword evidence="4" id="KW-1185">Reference proteome</keyword>
<comment type="caution">
    <text evidence="3">The sequence shown here is derived from an EMBL/GenBank/DDBJ whole genome shotgun (WGS) entry which is preliminary data.</text>
</comment>
<dbReference type="RefSeq" id="WP_150949377.1">
    <property type="nucleotide sequence ID" value="NZ_VZRB01000009.1"/>
</dbReference>
<reference evidence="3 4" key="1">
    <citation type="submission" date="2019-09" db="EMBL/GenBank/DDBJ databases">
        <title>Screening of Novel Bioactive Compounds from Soil-Associated.</title>
        <authorList>
            <person name="Zhao S."/>
        </authorList>
    </citation>
    <scope>NUCLEOTIDE SEQUENCE [LARGE SCALE GENOMIC DNA]</scope>
    <source>
        <strain evidence="3 4">HIT-DPA4</strain>
    </source>
</reference>
<sequence length="141" mass="15500">MEREWLFSLIPLTIGMAFLGFGVYGLRRAGALRRTGVTAEARIVRHDVRRGDEGATFYHPVAAWTARDGRTCEYSSRFGRGVVGSAFGVGAYVIVQYDPGAPHRFVIEGWDMTSVDLLFTVLGSVFTVGTVTVLLLRVLTL</sequence>
<name>A0A6H9V2P2_9ACTN</name>
<feature type="transmembrane region" description="Helical" evidence="1">
    <location>
        <begin position="6"/>
        <end position="26"/>
    </location>
</feature>
<feature type="transmembrane region" description="Helical" evidence="1">
    <location>
        <begin position="117"/>
        <end position="139"/>
    </location>
</feature>
<evidence type="ECO:0000313" key="4">
    <source>
        <dbReference type="Proteomes" id="UP000442707"/>
    </source>
</evidence>
<feature type="transmembrane region" description="Helical" evidence="1">
    <location>
        <begin position="78"/>
        <end position="97"/>
    </location>
</feature>